<feature type="region of interest" description="Disordered" evidence="6">
    <location>
        <begin position="509"/>
        <end position="536"/>
    </location>
</feature>
<comment type="caution">
    <text evidence="8">The sequence shown here is derived from an EMBL/GenBank/DDBJ whole genome shotgun (WGS) entry which is preliminary data.</text>
</comment>
<dbReference type="GO" id="GO:0016020">
    <property type="term" value="C:membrane"/>
    <property type="evidence" value="ECO:0007669"/>
    <property type="project" value="UniProtKB-SubCell"/>
</dbReference>
<dbReference type="AlphaFoldDB" id="A0A1V6S954"/>
<dbReference type="Gene3D" id="1.20.1740.10">
    <property type="entry name" value="Amino acid/polyamine transporter I"/>
    <property type="match status" value="1"/>
</dbReference>
<feature type="transmembrane region" description="Helical" evidence="7">
    <location>
        <begin position="39"/>
        <end position="62"/>
    </location>
</feature>
<evidence type="ECO:0000256" key="2">
    <source>
        <dbReference type="ARBA" id="ARBA00022448"/>
    </source>
</evidence>
<name>A0A1V6S954_9EURO</name>
<feature type="transmembrane region" description="Helical" evidence="7">
    <location>
        <begin position="466"/>
        <end position="487"/>
    </location>
</feature>
<feature type="transmembrane region" description="Helical" evidence="7">
    <location>
        <begin position="188"/>
        <end position="207"/>
    </location>
</feature>
<accession>A0A1V6S954</accession>
<protein>
    <recommendedName>
        <fullName evidence="10">Amino acid permease/ SLC12A domain-containing protein</fullName>
    </recommendedName>
</protein>
<dbReference type="STRING" id="29845.A0A1V6S954"/>
<proteinExistence type="predicted"/>
<dbReference type="InterPro" id="IPR002293">
    <property type="entry name" value="AA/rel_permease1"/>
</dbReference>
<evidence type="ECO:0000256" key="7">
    <source>
        <dbReference type="SAM" id="Phobius"/>
    </source>
</evidence>
<evidence type="ECO:0000256" key="1">
    <source>
        <dbReference type="ARBA" id="ARBA00004141"/>
    </source>
</evidence>
<evidence type="ECO:0000256" key="5">
    <source>
        <dbReference type="ARBA" id="ARBA00023136"/>
    </source>
</evidence>
<feature type="region of interest" description="Disordered" evidence="6">
    <location>
        <begin position="1"/>
        <end position="26"/>
    </location>
</feature>
<feature type="compositionally biased region" description="Low complexity" evidence="6">
    <location>
        <begin position="513"/>
        <end position="524"/>
    </location>
</feature>
<feature type="transmembrane region" description="Helical" evidence="7">
    <location>
        <begin position="395"/>
        <end position="417"/>
    </location>
</feature>
<dbReference type="EMBL" id="MDYP01000004">
    <property type="protein sequence ID" value="OQE10388.1"/>
    <property type="molecule type" value="Genomic_DNA"/>
</dbReference>
<evidence type="ECO:0000256" key="3">
    <source>
        <dbReference type="ARBA" id="ARBA00022692"/>
    </source>
</evidence>
<comment type="subcellular location">
    <subcellularLocation>
        <location evidence="1">Membrane</location>
        <topology evidence="1">Multi-pass membrane protein</topology>
    </subcellularLocation>
</comment>
<evidence type="ECO:0008006" key="10">
    <source>
        <dbReference type="Google" id="ProtNLM"/>
    </source>
</evidence>
<feature type="transmembrane region" description="Helical" evidence="7">
    <location>
        <begin position="322"/>
        <end position="346"/>
    </location>
</feature>
<keyword evidence="5 7" id="KW-0472">Membrane</keyword>
<feature type="transmembrane region" description="Helical" evidence="7">
    <location>
        <begin position="267"/>
        <end position="290"/>
    </location>
</feature>
<keyword evidence="2" id="KW-0813">Transport</keyword>
<dbReference type="PIRSF" id="PIRSF006060">
    <property type="entry name" value="AA_transporter"/>
    <property type="match status" value="1"/>
</dbReference>
<feature type="transmembrane region" description="Helical" evidence="7">
    <location>
        <begin position="367"/>
        <end position="389"/>
    </location>
</feature>
<feature type="transmembrane region" description="Helical" evidence="7">
    <location>
        <begin position="438"/>
        <end position="460"/>
    </location>
</feature>
<feature type="transmembrane region" description="Helical" evidence="7">
    <location>
        <begin position="68"/>
        <end position="93"/>
    </location>
</feature>
<dbReference type="PANTHER" id="PTHR45649:SF11">
    <property type="entry name" value="TRANSPORTER, PUTATIVE (EUROFUNG)-RELATED"/>
    <property type="match status" value="1"/>
</dbReference>
<gene>
    <name evidence="8" type="ORF">PENVUL_c004G00297</name>
</gene>
<keyword evidence="9" id="KW-1185">Reference proteome</keyword>
<evidence type="ECO:0000313" key="8">
    <source>
        <dbReference type="EMBL" id="OQE10388.1"/>
    </source>
</evidence>
<dbReference type="Proteomes" id="UP000191518">
    <property type="component" value="Unassembled WGS sequence"/>
</dbReference>
<dbReference type="PANTHER" id="PTHR45649">
    <property type="entry name" value="AMINO-ACID PERMEASE BAT1"/>
    <property type="match status" value="1"/>
</dbReference>
<feature type="transmembrane region" description="Helical" evidence="7">
    <location>
        <begin position="114"/>
        <end position="142"/>
    </location>
</feature>
<sequence length="536" mass="58036">MSKSGDQIDTTSDDGDHVTPPTSYEPDELPRQFSLFSTLAFGFSMTNSWLGYSATFITPLLLGGSPTVFFGLLAASVACCFITAGLAELASAYPSSGGQYHFAYMVTSPKYRALVAFVMGWLSVVAWALTSASTALVCAQMIGSLAGIYNPSYIGQAWQTWMIYVLLVLIATTIVCLLPAALPRAEMVMFVSSFLGFVASFIAVLATRKHTQSAKTVFVDFENNSGWSDSTSFIIGLGTCMYAYLAIDGACHIAEELPNPRSDVPRAMGLTMLIGMTTVIPWTLVFLFSITDVDDVTSSSIPVYTIYLQATQSQSAATVLTVWILFVYFGALVSCIVTTGRLAYAFARDGGLPYSTFFARINSKHQAPVNATGACAGVIILYGLIYIASVTAFNSFISMSILSLNLTYALPQAILLFRGREHILPKRPFDLGRHLGPICNAFSILWVVFITILFCFPTSIPTTTVSMNYVSVVITGISLLIMVSWWGGKRKTFSGLRIEIEGVEVVPQDNDFSSSTPPTSNRSNYRGKSPVSICSN</sequence>
<feature type="compositionally biased region" description="Polar residues" evidence="6">
    <location>
        <begin position="1"/>
        <end position="10"/>
    </location>
</feature>
<reference evidence="9" key="1">
    <citation type="journal article" date="2017" name="Nat. Microbiol.">
        <title>Global analysis of biosynthetic gene clusters reveals vast potential of secondary metabolite production in Penicillium species.</title>
        <authorList>
            <person name="Nielsen J.C."/>
            <person name="Grijseels S."/>
            <person name="Prigent S."/>
            <person name="Ji B."/>
            <person name="Dainat J."/>
            <person name="Nielsen K.F."/>
            <person name="Frisvad J.C."/>
            <person name="Workman M."/>
            <person name="Nielsen J."/>
        </authorList>
    </citation>
    <scope>NUCLEOTIDE SEQUENCE [LARGE SCALE GENOMIC DNA]</scope>
    <source>
        <strain evidence="9">IBT 29486</strain>
    </source>
</reference>
<dbReference type="GO" id="GO:0022857">
    <property type="term" value="F:transmembrane transporter activity"/>
    <property type="evidence" value="ECO:0007669"/>
    <property type="project" value="InterPro"/>
</dbReference>
<feature type="transmembrane region" description="Helical" evidence="7">
    <location>
        <begin position="162"/>
        <end position="181"/>
    </location>
</feature>
<keyword evidence="3 7" id="KW-0812">Transmembrane</keyword>
<evidence type="ECO:0000256" key="6">
    <source>
        <dbReference type="SAM" id="MobiDB-lite"/>
    </source>
</evidence>
<organism evidence="8 9">
    <name type="scientific">Penicillium vulpinum</name>
    <dbReference type="NCBI Taxonomy" id="29845"/>
    <lineage>
        <taxon>Eukaryota</taxon>
        <taxon>Fungi</taxon>
        <taxon>Dikarya</taxon>
        <taxon>Ascomycota</taxon>
        <taxon>Pezizomycotina</taxon>
        <taxon>Eurotiomycetes</taxon>
        <taxon>Eurotiomycetidae</taxon>
        <taxon>Eurotiales</taxon>
        <taxon>Aspergillaceae</taxon>
        <taxon>Penicillium</taxon>
    </lineage>
</organism>
<evidence type="ECO:0000313" key="9">
    <source>
        <dbReference type="Proteomes" id="UP000191518"/>
    </source>
</evidence>
<keyword evidence="4 7" id="KW-1133">Transmembrane helix</keyword>
<dbReference type="Pfam" id="PF13520">
    <property type="entry name" value="AA_permease_2"/>
    <property type="match status" value="1"/>
</dbReference>
<evidence type="ECO:0000256" key="4">
    <source>
        <dbReference type="ARBA" id="ARBA00022989"/>
    </source>
</evidence>